<dbReference type="RefSeq" id="WP_284324374.1">
    <property type="nucleotide sequence ID" value="NZ_BSPP01000004.1"/>
</dbReference>
<dbReference type="InterPro" id="IPR027417">
    <property type="entry name" value="P-loop_NTPase"/>
</dbReference>
<dbReference type="Gene3D" id="3.40.50.300">
    <property type="entry name" value="P-loop containing nucleotide triphosphate hydrolases"/>
    <property type="match status" value="1"/>
</dbReference>
<reference evidence="1 2" key="1">
    <citation type="journal article" date="2014" name="Int. J. Syst. Evol. Microbiol.">
        <title>Complete genome sequence of Corynebacterium casei LMG S-19264T (=DSM 44701T), isolated from a smear-ripened cheese.</title>
        <authorList>
            <consortium name="US DOE Joint Genome Institute (JGI-PGF)"/>
            <person name="Walter F."/>
            <person name="Albersmeier A."/>
            <person name="Kalinowski J."/>
            <person name="Ruckert C."/>
        </authorList>
    </citation>
    <scope>NUCLEOTIDE SEQUENCE [LARGE SCALE GENOMIC DNA]</scope>
    <source>
        <strain evidence="1 2">NBRC 111766</strain>
    </source>
</reference>
<comment type="caution">
    <text evidence="1">The sequence shown here is derived from an EMBL/GenBank/DDBJ whole genome shotgun (WGS) entry which is preliminary data.</text>
</comment>
<proteinExistence type="predicted"/>
<protein>
    <recommendedName>
        <fullName evidence="3">Nodulation protein NodH</fullName>
    </recommendedName>
</protein>
<dbReference type="EMBL" id="BSPP01000004">
    <property type="protein sequence ID" value="GLS86171.1"/>
    <property type="molecule type" value="Genomic_DNA"/>
</dbReference>
<dbReference type="AlphaFoldDB" id="A0AA37U5W5"/>
<keyword evidence="2" id="KW-1185">Reference proteome</keyword>
<name>A0AA37U5W5_9RHOB</name>
<sequence>MSDPKPSFTSFVIFAEMRTGSNFLEANLNTLAGITCHGESFNPYLIGGEGKQEMFGIDMAGRDADPAGFLRAMRAQTKGMAGFRYFSDHDPRVFDLVMADRACAKIILTRNQLESFISWKIAMESDQWWLANTKHLKTVRPRFEIEEFNARIDQLAQFQRKLVHALQITGQTAYYIDYEDIRDLDVLNGLAAYLGTPARLESLDFRFKKQNPEAISAKVSNPLEMQQGLATVDWFNQSHVPNFEPRRLAAVPQYAVSDGADLLFMPIKSGPEAQLKKWLQSYGPLSPSFDRQSLRKWKAAHPGQRSFSVLRHPLARAYTAWCDYTAKEWMPELRPYLKRVHKFQLPPKGKPFETFEEFRAGFLVFLELIKHVLAGRTELRVVAQIASQGATIQGFAQLQSPDLLLREDKLAQGLAYLCADLGIEAHALPTVADKHPYPLTQLYGPDIESAAREAYWRDYEAFGFGDWQP</sequence>
<organism evidence="1 2">
    <name type="scientific">Cypionkella aquatica</name>
    <dbReference type="NCBI Taxonomy" id="1756042"/>
    <lineage>
        <taxon>Bacteria</taxon>
        <taxon>Pseudomonadati</taxon>
        <taxon>Pseudomonadota</taxon>
        <taxon>Alphaproteobacteria</taxon>
        <taxon>Rhodobacterales</taxon>
        <taxon>Paracoccaceae</taxon>
        <taxon>Cypionkella</taxon>
    </lineage>
</organism>
<dbReference type="Proteomes" id="UP001157355">
    <property type="component" value="Unassembled WGS sequence"/>
</dbReference>
<dbReference type="SUPFAM" id="SSF52540">
    <property type="entry name" value="P-loop containing nucleoside triphosphate hydrolases"/>
    <property type="match status" value="1"/>
</dbReference>
<evidence type="ECO:0000313" key="2">
    <source>
        <dbReference type="Proteomes" id="UP001157355"/>
    </source>
</evidence>
<evidence type="ECO:0000313" key="1">
    <source>
        <dbReference type="EMBL" id="GLS86171.1"/>
    </source>
</evidence>
<gene>
    <name evidence="1" type="ORF">GCM10010873_11450</name>
</gene>
<accession>A0AA37U5W5</accession>
<evidence type="ECO:0008006" key="3">
    <source>
        <dbReference type="Google" id="ProtNLM"/>
    </source>
</evidence>